<organism evidence="2">
    <name type="scientific">viral metagenome</name>
    <dbReference type="NCBI Taxonomy" id="1070528"/>
    <lineage>
        <taxon>unclassified sequences</taxon>
        <taxon>metagenomes</taxon>
        <taxon>organismal metagenomes</taxon>
    </lineage>
</organism>
<sequence>MTFFIKEIKEKIKRIEELKNNGFNTPRMFFIKSLPTKHELSNALKWAKKIYEKDEKQIFNIRTYREFRGKESALTPHVTDIPYGKLNENLLKLLLDYNCMIDAETPDNGRIAGTIIINTNEFGRPDKFTIEWCEKPIRAMVRDADRSSTMDFAKRSELDNHLRDIVEQAITFHMKDVVLEWTTFCKPSGIESEPTVWWEWRSSS</sequence>
<dbReference type="EMBL" id="MT142181">
    <property type="protein sequence ID" value="QJA75724.1"/>
    <property type="molecule type" value="Genomic_DNA"/>
</dbReference>
<evidence type="ECO:0000313" key="2">
    <source>
        <dbReference type="EMBL" id="QJA75724.1"/>
    </source>
</evidence>
<reference evidence="2" key="1">
    <citation type="submission" date="2020-03" db="EMBL/GenBank/DDBJ databases">
        <title>The deep terrestrial virosphere.</title>
        <authorList>
            <person name="Holmfeldt K."/>
            <person name="Nilsson E."/>
            <person name="Simone D."/>
            <person name="Lopez-Fernandez M."/>
            <person name="Wu X."/>
            <person name="de Brujin I."/>
            <person name="Lundin D."/>
            <person name="Andersson A."/>
            <person name="Bertilsson S."/>
            <person name="Dopson M."/>
        </authorList>
    </citation>
    <scope>NUCLEOTIDE SEQUENCE</scope>
    <source>
        <strain evidence="2">MM415A01719</strain>
        <strain evidence="1">MM415B00659</strain>
    </source>
</reference>
<dbReference type="AlphaFoldDB" id="A0A6M3K0U4"/>
<proteinExistence type="predicted"/>
<protein>
    <submittedName>
        <fullName evidence="2">Uncharacterized protein</fullName>
    </submittedName>
</protein>
<accession>A0A6M3K0U4</accession>
<dbReference type="EMBL" id="MT141489">
    <property type="protein sequence ID" value="QJA63065.1"/>
    <property type="molecule type" value="Genomic_DNA"/>
</dbReference>
<name>A0A6M3K0U4_9ZZZZ</name>
<gene>
    <name evidence="2" type="ORF">MM415A01719_0010</name>
    <name evidence="1" type="ORF">MM415B00659_0019</name>
</gene>
<evidence type="ECO:0000313" key="1">
    <source>
        <dbReference type="EMBL" id="QJA63065.1"/>
    </source>
</evidence>